<keyword evidence="2" id="KW-1133">Transmembrane helix</keyword>
<feature type="transmembrane region" description="Helical" evidence="2">
    <location>
        <begin position="28"/>
        <end position="50"/>
    </location>
</feature>
<feature type="transmembrane region" description="Helical" evidence="2">
    <location>
        <begin position="130"/>
        <end position="151"/>
    </location>
</feature>
<organism evidence="3 4">
    <name type="scientific">Caenorhabditis auriculariae</name>
    <dbReference type="NCBI Taxonomy" id="2777116"/>
    <lineage>
        <taxon>Eukaryota</taxon>
        <taxon>Metazoa</taxon>
        <taxon>Ecdysozoa</taxon>
        <taxon>Nematoda</taxon>
        <taxon>Chromadorea</taxon>
        <taxon>Rhabditida</taxon>
        <taxon>Rhabditina</taxon>
        <taxon>Rhabditomorpha</taxon>
        <taxon>Rhabditoidea</taxon>
        <taxon>Rhabditidae</taxon>
        <taxon>Peloderinae</taxon>
        <taxon>Caenorhabditis</taxon>
    </lineage>
</organism>
<accession>A0A8S1H347</accession>
<proteinExistence type="predicted"/>
<feature type="transmembrane region" description="Helical" evidence="2">
    <location>
        <begin position="171"/>
        <end position="197"/>
    </location>
</feature>
<keyword evidence="2" id="KW-0812">Transmembrane</keyword>
<evidence type="ECO:0000313" key="4">
    <source>
        <dbReference type="Proteomes" id="UP000835052"/>
    </source>
</evidence>
<dbReference type="OrthoDB" id="5828915at2759"/>
<feature type="compositionally biased region" description="Basic and acidic residues" evidence="1">
    <location>
        <begin position="296"/>
        <end position="318"/>
    </location>
</feature>
<evidence type="ECO:0000313" key="3">
    <source>
        <dbReference type="EMBL" id="CAD6190666.1"/>
    </source>
</evidence>
<dbReference type="Proteomes" id="UP000835052">
    <property type="component" value="Unassembled WGS sequence"/>
</dbReference>
<feature type="transmembrane region" description="Helical" evidence="2">
    <location>
        <begin position="218"/>
        <end position="237"/>
    </location>
</feature>
<gene>
    <name evidence="3" type="ORF">CAUJ_LOCUS6585</name>
</gene>
<feature type="transmembrane region" description="Helical" evidence="2">
    <location>
        <begin position="243"/>
        <end position="266"/>
    </location>
</feature>
<sequence length="361" mass="41105">MDNTTDVEAFYRCYPYLLSSSQQNISKYLLYSCSAWIIFWCLLTVLINALHKNVGNQRFIHFFEELAICALSVFIFVLNFLFIKNERMCEIVSLGSQYLMVLTAGIFLMEAFFASWMVHGRSNKDGCPLWIAYYILPILIAAIPTAATYFTEKDYYGTSAIHCFAVSTIDMLWGFVIPVWLLVALTGLKAQLACIACNKNHEDQDQEQCFWARRSVKSLLMTSLFIFSTWLMTLFAYEHQVLYLFIIVTAMCFVLGPTLFVVHTFCHLNTCQKWGGGGIFGSLYAMCPPKVIDSSDKEIETEKPESKAGPHDGPKIEEAALSDPPPKSFAHTQSQRFYDWLTDHTGKLDSHTVLFQSPKVF</sequence>
<reference evidence="3" key="1">
    <citation type="submission" date="2020-10" db="EMBL/GenBank/DDBJ databases">
        <authorList>
            <person name="Kikuchi T."/>
        </authorList>
    </citation>
    <scope>NUCLEOTIDE SEQUENCE</scope>
    <source>
        <strain evidence="3">NKZ352</strain>
    </source>
</reference>
<comment type="caution">
    <text evidence="3">The sequence shown here is derived from an EMBL/GenBank/DDBJ whole genome shotgun (WGS) entry which is preliminary data.</text>
</comment>
<evidence type="ECO:0000256" key="1">
    <source>
        <dbReference type="SAM" id="MobiDB-lite"/>
    </source>
</evidence>
<dbReference type="EMBL" id="CAJGYM010000016">
    <property type="protein sequence ID" value="CAD6190666.1"/>
    <property type="molecule type" value="Genomic_DNA"/>
</dbReference>
<feature type="transmembrane region" description="Helical" evidence="2">
    <location>
        <begin position="95"/>
        <end position="118"/>
    </location>
</feature>
<protein>
    <submittedName>
        <fullName evidence="3">Uncharacterized protein</fullName>
    </submittedName>
</protein>
<dbReference type="Gene3D" id="1.20.1070.10">
    <property type="entry name" value="Rhodopsin 7-helix transmembrane proteins"/>
    <property type="match status" value="1"/>
</dbReference>
<feature type="region of interest" description="Disordered" evidence="1">
    <location>
        <begin position="296"/>
        <end position="331"/>
    </location>
</feature>
<evidence type="ECO:0000256" key="2">
    <source>
        <dbReference type="SAM" id="Phobius"/>
    </source>
</evidence>
<keyword evidence="4" id="KW-1185">Reference proteome</keyword>
<feature type="transmembrane region" description="Helical" evidence="2">
    <location>
        <begin position="62"/>
        <end position="83"/>
    </location>
</feature>
<dbReference type="AlphaFoldDB" id="A0A8S1H347"/>
<keyword evidence="2" id="KW-0472">Membrane</keyword>
<name>A0A8S1H347_9PELO</name>